<protein>
    <submittedName>
        <fullName evidence="2">Uncharacterized protein</fullName>
    </submittedName>
</protein>
<proteinExistence type="predicted"/>
<keyword evidence="3" id="KW-1185">Reference proteome</keyword>
<gene>
    <name evidence="2" type="ORF">GCM10017667_01800</name>
</gene>
<feature type="transmembrane region" description="Helical" evidence="1">
    <location>
        <begin position="37"/>
        <end position="54"/>
    </location>
</feature>
<feature type="transmembrane region" description="Helical" evidence="1">
    <location>
        <begin position="12"/>
        <end position="31"/>
    </location>
</feature>
<dbReference type="Proteomes" id="UP000632849">
    <property type="component" value="Unassembled WGS sequence"/>
</dbReference>
<accession>A0A919BBV5</accession>
<dbReference type="EMBL" id="BNBE01000001">
    <property type="protein sequence ID" value="GHF78074.1"/>
    <property type="molecule type" value="Genomic_DNA"/>
</dbReference>
<keyword evidence="1" id="KW-1133">Transmembrane helix</keyword>
<evidence type="ECO:0000313" key="2">
    <source>
        <dbReference type="EMBL" id="GHF78074.1"/>
    </source>
</evidence>
<reference evidence="2" key="2">
    <citation type="submission" date="2020-09" db="EMBL/GenBank/DDBJ databases">
        <authorList>
            <person name="Sun Q."/>
            <person name="Ohkuma M."/>
        </authorList>
    </citation>
    <scope>NUCLEOTIDE SEQUENCE</scope>
    <source>
        <strain evidence="2">JCM 4122</strain>
    </source>
</reference>
<keyword evidence="1" id="KW-0472">Membrane</keyword>
<keyword evidence="1" id="KW-0812">Transmembrane</keyword>
<evidence type="ECO:0000313" key="3">
    <source>
        <dbReference type="Proteomes" id="UP000632849"/>
    </source>
</evidence>
<comment type="caution">
    <text evidence="2">The sequence shown here is derived from an EMBL/GenBank/DDBJ whole genome shotgun (WGS) entry which is preliminary data.</text>
</comment>
<dbReference type="RefSeq" id="WP_190040517.1">
    <property type="nucleotide sequence ID" value="NZ_BNBE01000001.1"/>
</dbReference>
<name>A0A919BBV5_STRFL</name>
<dbReference type="AlphaFoldDB" id="A0A919BBV5"/>
<sequence>MHDWFRRIPTPLLWVALWLAMTAFWWIGGQFTEEPKSLVLCAVWGGVPIVVVMLREYFRSFAVGDGVGSSDRPRDQEGR</sequence>
<reference evidence="2" key="1">
    <citation type="journal article" date="2014" name="Int. J. Syst. Evol. Microbiol.">
        <title>Complete genome sequence of Corynebacterium casei LMG S-19264T (=DSM 44701T), isolated from a smear-ripened cheese.</title>
        <authorList>
            <consortium name="US DOE Joint Genome Institute (JGI-PGF)"/>
            <person name="Walter F."/>
            <person name="Albersmeier A."/>
            <person name="Kalinowski J."/>
            <person name="Ruckert C."/>
        </authorList>
    </citation>
    <scope>NUCLEOTIDE SEQUENCE</scope>
    <source>
        <strain evidence="2">JCM 4122</strain>
    </source>
</reference>
<organism evidence="2 3">
    <name type="scientific">Streptomyces filamentosus</name>
    <name type="common">Streptomyces roseosporus</name>
    <dbReference type="NCBI Taxonomy" id="67294"/>
    <lineage>
        <taxon>Bacteria</taxon>
        <taxon>Bacillati</taxon>
        <taxon>Actinomycetota</taxon>
        <taxon>Actinomycetes</taxon>
        <taxon>Kitasatosporales</taxon>
        <taxon>Streptomycetaceae</taxon>
        <taxon>Streptomyces</taxon>
    </lineage>
</organism>
<evidence type="ECO:0000256" key="1">
    <source>
        <dbReference type="SAM" id="Phobius"/>
    </source>
</evidence>